<dbReference type="Gene3D" id="3.30.70.270">
    <property type="match status" value="1"/>
</dbReference>
<dbReference type="Pfam" id="PF00990">
    <property type="entry name" value="GGDEF"/>
    <property type="match status" value="1"/>
</dbReference>
<accession>A0A1T4NN12</accession>
<feature type="domain" description="GGDEF" evidence="1">
    <location>
        <begin position="277"/>
        <end position="410"/>
    </location>
</feature>
<dbReference type="PANTHER" id="PTHR46663">
    <property type="entry name" value="DIGUANYLATE CYCLASE DGCT-RELATED"/>
    <property type="match status" value="1"/>
</dbReference>
<dbReference type="CDD" id="cd01949">
    <property type="entry name" value="GGDEF"/>
    <property type="match status" value="1"/>
</dbReference>
<dbReference type="SMART" id="SM00267">
    <property type="entry name" value="GGDEF"/>
    <property type="match status" value="1"/>
</dbReference>
<dbReference type="PROSITE" id="PS50887">
    <property type="entry name" value="GGDEF"/>
    <property type="match status" value="1"/>
</dbReference>
<dbReference type="InterPro" id="IPR000160">
    <property type="entry name" value="GGDEF_dom"/>
</dbReference>
<evidence type="ECO:0000259" key="1">
    <source>
        <dbReference type="PROSITE" id="PS50887"/>
    </source>
</evidence>
<dbReference type="AlphaFoldDB" id="A0A1T4NN12"/>
<dbReference type="EMBL" id="FUXC01000006">
    <property type="protein sequence ID" value="SJZ80659.1"/>
    <property type="molecule type" value="Genomic_DNA"/>
</dbReference>
<dbReference type="OrthoDB" id="363328at2"/>
<keyword evidence="3" id="KW-1185">Reference proteome</keyword>
<organism evidence="2 3">
    <name type="scientific">Treponema berlinense</name>
    <dbReference type="NCBI Taxonomy" id="225004"/>
    <lineage>
        <taxon>Bacteria</taxon>
        <taxon>Pseudomonadati</taxon>
        <taxon>Spirochaetota</taxon>
        <taxon>Spirochaetia</taxon>
        <taxon>Spirochaetales</taxon>
        <taxon>Treponemataceae</taxon>
        <taxon>Treponema</taxon>
    </lineage>
</organism>
<dbReference type="PANTHER" id="PTHR46663:SF2">
    <property type="entry name" value="GGDEF DOMAIN-CONTAINING PROTEIN"/>
    <property type="match status" value="1"/>
</dbReference>
<dbReference type="InterPro" id="IPR052163">
    <property type="entry name" value="DGC-Regulatory_Protein"/>
</dbReference>
<dbReference type="NCBIfam" id="TIGR00254">
    <property type="entry name" value="GGDEF"/>
    <property type="match status" value="1"/>
</dbReference>
<dbReference type="InterPro" id="IPR029787">
    <property type="entry name" value="Nucleotide_cyclase"/>
</dbReference>
<evidence type="ECO:0000313" key="2">
    <source>
        <dbReference type="EMBL" id="SJZ80659.1"/>
    </source>
</evidence>
<protein>
    <submittedName>
        <fullName evidence="2">Diguanylate cyclase (GGDEF) domain-containing protein</fullName>
    </submittedName>
</protein>
<reference evidence="2 3" key="1">
    <citation type="submission" date="2017-02" db="EMBL/GenBank/DDBJ databases">
        <authorList>
            <person name="Peterson S.W."/>
        </authorList>
    </citation>
    <scope>NUCLEOTIDE SEQUENCE [LARGE SCALE GENOMIC DNA]</scope>
    <source>
        <strain evidence="2 3">ATCC BAA-909</strain>
    </source>
</reference>
<dbReference type="STRING" id="225004.SAMN02745152_01284"/>
<dbReference type="SUPFAM" id="SSF55073">
    <property type="entry name" value="Nucleotide cyclase"/>
    <property type="match status" value="1"/>
</dbReference>
<gene>
    <name evidence="2" type="ORF">SAMN02745152_01284</name>
</gene>
<name>A0A1T4NN12_9SPIR</name>
<sequence length="594" mass="68722">MSSKIDIKCVYLNENFEILDANREFYVYFDAVGHDVNTLEDFTGTGSLSPLKKFLLSENKQNKYKLLKFKKNRHTLKTNFVTAYDSIFKGQKSVCLKMIDIEQCIKFIKKQNNDTDELIYALSIPNDSIFSYHENDNFIKITQFYNNKKNVLYECDIDEWKKYCLEQKFIPENQESAFLNFIEKIKTCPKEINASFYTSLRTNNPEILENLYFLGIRFVSNGELTVVGRIVLKENAEQFRQQKYIIEQLHTDSLTKLFNKETITTYAKRVFEEHKKENSALVIMDLDHFKPVNDTFGHLAGDKVLSRTGEILKEIIGERGLVGRYGGDEFLIVSYGMKNETILRGFLHSILLKIKNEFAGKFDDISISCSIGCAVFPKNGTSYDELFKKADFGLYRAKDKGRNRYVFFRDDLHAELFRKSVQANDIVKYADREVQELKYMAEFMQDIAVAPKEAVERILTHLKETFNLDNITVFAGDDLKAEFSLGKKLVNHQNANYAKSNEFKKLLSGKNYFTNSFIESTLETKSSFRQEMELSGIKSTAQCILGTAENIKALITFNHTKISQLWAEYEINCIAMFASALNLLYNKNPQKIIF</sequence>
<evidence type="ECO:0000313" key="3">
    <source>
        <dbReference type="Proteomes" id="UP000190395"/>
    </source>
</evidence>
<dbReference type="Proteomes" id="UP000190395">
    <property type="component" value="Unassembled WGS sequence"/>
</dbReference>
<dbReference type="InterPro" id="IPR043128">
    <property type="entry name" value="Rev_trsase/Diguanyl_cyclase"/>
</dbReference>
<dbReference type="GeneID" id="303367525"/>
<proteinExistence type="predicted"/>
<dbReference type="RefSeq" id="WP_078931025.1">
    <property type="nucleotide sequence ID" value="NZ_FUXC01000006.1"/>
</dbReference>